<dbReference type="Proteomes" id="UP001165960">
    <property type="component" value="Unassembled WGS sequence"/>
</dbReference>
<name>A0ACC2TXS6_9FUNG</name>
<comment type="caution">
    <text evidence="1">The sequence shown here is derived from an EMBL/GenBank/DDBJ whole genome shotgun (WGS) entry which is preliminary data.</text>
</comment>
<accession>A0ACC2TXS6</accession>
<evidence type="ECO:0000313" key="2">
    <source>
        <dbReference type="Proteomes" id="UP001165960"/>
    </source>
</evidence>
<protein>
    <submittedName>
        <fullName evidence="1">N-alpha-acetyltransferase, non-catalitic subunit</fullName>
    </submittedName>
</protein>
<sequence>MMSWSERIQPNGSSTYEDVTSLLKLGAQELHVGELLNTESFNLTDAMSVIEIMDPKMDSGLYRASSTLEQLEYDVLLPLSLSQVVGIMDHLFCCEMTWYSGYSLSQTLYICHYCHGITKLPRFSLDGLSSPSDSNMLKVLKAYVAGTLLCAHLVWSEMIKGNVFDEEDFSTSRTGLPFYAEVSVLDAIRMMDMALEWIELQTVEEEPQLWAALTHRIQARVHYLRALNCLSHDACFKYPQAKDALQKTLELYIHSIHPCAQAVHVERAFNPMIICTFHSSAPPRPVAILPLAEALDAFRRTLTELLQVCVCVNYPSIHDLTGFLRRFGAQKPDPSPVSRSWLITTIQQDRQCFGQFGMNVVGREQIEALCPWVGPLFSQPRPVPSDARQALVSFEAQLSQYTLLYYKLRGKNKSRQRRCLHKLLSPLDALLNESKRTSALVQPWAEQLGLVQFTPSMPPAFCLEALVMRQQYAVLVELLSSGFLLELYSRYEWVVVYYYLAHVLEYQVGFFVQNLGWSERPSYMEYAAIQLLKESANEPLAYPRLLMIEGVLALVSLHLTMGCCFLLNVLIKHSLHPAPFPATFPSDNRRTGLDSAFSALQSDEIRFHHRFSALGQVRFLPYLTYQSMVSKHASLQALTTEELISQSTHHFSKAKDLCQELKDLANRDPSLFSAALCPNSPTQEINALLDVAHSNISFLDLVLNLGLDAIKSEMVGFSDSTLSAVPWVISPSLT</sequence>
<gene>
    <name evidence="1" type="primary">MAK10_5</name>
    <name evidence="1" type="ORF">DSO57_1034842</name>
</gene>
<organism evidence="1 2">
    <name type="scientific">Entomophthora muscae</name>
    <dbReference type="NCBI Taxonomy" id="34485"/>
    <lineage>
        <taxon>Eukaryota</taxon>
        <taxon>Fungi</taxon>
        <taxon>Fungi incertae sedis</taxon>
        <taxon>Zoopagomycota</taxon>
        <taxon>Entomophthoromycotina</taxon>
        <taxon>Entomophthoromycetes</taxon>
        <taxon>Entomophthorales</taxon>
        <taxon>Entomophthoraceae</taxon>
        <taxon>Entomophthora</taxon>
    </lineage>
</organism>
<keyword evidence="2" id="KW-1185">Reference proteome</keyword>
<dbReference type="EMBL" id="QTSX02001717">
    <property type="protein sequence ID" value="KAJ9079483.1"/>
    <property type="molecule type" value="Genomic_DNA"/>
</dbReference>
<evidence type="ECO:0000313" key="1">
    <source>
        <dbReference type="EMBL" id="KAJ9079483.1"/>
    </source>
</evidence>
<proteinExistence type="predicted"/>
<reference evidence="1" key="1">
    <citation type="submission" date="2022-04" db="EMBL/GenBank/DDBJ databases">
        <title>Genome of the entomopathogenic fungus Entomophthora muscae.</title>
        <authorList>
            <person name="Elya C."/>
            <person name="Lovett B.R."/>
            <person name="Lee E."/>
            <person name="Macias A.M."/>
            <person name="Hajek A.E."/>
            <person name="De Bivort B.L."/>
            <person name="Kasson M.T."/>
            <person name="De Fine Licht H.H."/>
            <person name="Stajich J.E."/>
        </authorList>
    </citation>
    <scope>NUCLEOTIDE SEQUENCE</scope>
    <source>
        <strain evidence="1">Berkeley</strain>
    </source>
</reference>